<dbReference type="PANTHER" id="PTHR10707">
    <property type="entry name" value="CYTOCHROME C OXIDASE SUBUNIT IV"/>
    <property type="match status" value="1"/>
</dbReference>
<dbReference type="PANTHER" id="PTHR10707:SF10">
    <property type="entry name" value="CYTOCHROME C OXIDASE SUBUNIT 4"/>
    <property type="match status" value="1"/>
</dbReference>
<evidence type="ECO:0000256" key="11">
    <source>
        <dbReference type="SAM" id="Phobius"/>
    </source>
</evidence>
<keyword evidence="6" id="KW-0809">Transit peptide</keyword>
<dbReference type="CDD" id="cd00922">
    <property type="entry name" value="Cyt_c_Oxidase_IV"/>
    <property type="match status" value="1"/>
</dbReference>
<evidence type="ECO:0000256" key="3">
    <source>
        <dbReference type="ARBA" id="ARBA00008135"/>
    </source>
</evidence>
<dbReference type="Pfam" id="PF02936">
    <property type="entry name" value="COX4"/>
    <property type="match status" value="1"/>
</dbReference>
<name>A0AAN7W1C8_9SACH</name>
<sequence>MMLRNSLTRIGVNRTIPIRCSQIQAISKASIDNLQSRWEKMPIEEQEDIVAKLTERQKLPWKDLTTTEKQAAWYISYGAWGPRKPVLEKGDGVFIAKGVILGLTAALATFAFFRQFAGEDVKSMNREWQLKSDEYLKSKNANPWGGYSQVQSK</sequence>
<comment type="pathway">
    <text evidence="2">Energy metabolism; oxidative phosphorylation.</text>
</comment>
<keyword evidence="4 11" id="KW-0812">Transmembrane</keyword>
<dbReference type="GO" id="GO:0045277">
    <property type="term" value="C:respiratory chain complex IV"/>
    <property type="evidence" value="ECO:0007669"/>
    <property type="project" value="InterPro"/>
</dbReference>
<proteinExistence type="inferred from homology"/>
<dbReference type="Gene3D" id="1.10.442.10">
    <property type="entry name" value="Cytochrome c oxidase subunit IV"/>
    <property type="match status" value="1"/>
</dbReference>
<feature type="transmembrane region" description="Helical" evidence="11">
    <location>
        <begin position="93"/>
        <end position="113"/>
    </location>
</feature>
<keyword evidence="5" id="KW-0999">Mitochondrion inner membrane</keyword>
<dbReference type="GO" id="GO:0006123">
    <property type="term" value="P:mitochondrial electron transport, cytochrome c to oxygen"/>
    <property type="evidence" value="ECO:0007669"/>
    <property type="project" value="InterPro"/>
</dbReference>
<keyword evidence="8" id="KW-0560">Oxidoreductase</keyword>
<reference evidence="13" key="1">
    <citation type="submission" date="2023-07" db="EMBL/GenBank/DDBJ databases">
        <title>A draft genome of Kazachstania heterogenica Y-27499.</title>
        <authorList>
            <person name="Donic C."/>
            <person name="Kralova J.S."/>
            <person name="Fidel L."/>
            <person name="Ben-Dor S."/>
            <person name="Jung S."/>
        </authorList>
    </citation>
    <scope>NUCLEOTIDE SEQUENCE [LARGE SCALE GENOMIC DNA]</scope>
    <source>
        <strain evidence="13">Y27499</strain>
    </source>
</reference>
<evidence type="ECO:0000256" key="8">
    <source>
        <dbReference type="ARBA" id="ARBA00023002"/>
    </source>
</evidence>
<comment type="subcellular location">
    <subcellularLocation>
        <location evidence="1">Mitochondrion inner membrane</location>
        <topology evidence="1">Single-pass membrane protein</topology>
    </subcellularLocation>
</comment>
<protein>
    <submittedName>
        <fullName evidence="12">Uncharacterized protein</fullName>
    </submittedName>
</protein>
<keyword evidence="9" id="KW-0496">Mitochondrion</keyword>
<evidence type="ECO:0000256" key="7">
    <source>
        <dbReference type="ARBA" id="ARBA00022989"/>
    </source>
</evidence>
<keyword evidence="10 11" id="KW-0472">Membrane</keyword>
<dbReference type="Proteomes" id="UP001306508">
    <property type="component" value="Unassembled WGS sequence"/>
</dbReference>
<organism evidence="12 13">
    <name type="scientific">Arxiozyma heterogenica</name>
    <dbReference type="NCBI Taxonomy" id="278026"/>
    <lineage>
        <taxon>Eukaryota</taxon>
        <taxon>Fungi</taxon>
        <taxon>Dikarya</taxon>
        <taxon>Ascomycota</taxon>
        <taxon>Saccharomycotina</taxon>
        <taxon>Saccharomycetes</taxon>
        <taxon>Saccharomycetales</taxon>
        <taxon>Saccharomycetaceae</taxon>
        <taxon>Arxiozyma</taxon>
    </lineage>
</organism>
<dbReference type="GO" id="GO:0016491">
    <property type="term" value="F:oxidoreductase activity"/>
    <property type="evidence" value="ECO:0007669"/>
    <property type="project" value="UniProtKB-KW"/>
</dbReference>
<evidence type="ECO:0000256" key="10">
    <source>
        <dbReference type="ARBA" id="ARBA00023136"/>
    </source>
</evidence>
<evidence type="ECO:0000256" key="1">
    <source>
        <dbReference type="ARBA" id="ARBA00004434"/>
    </source>
</evidence>
<evidence type="ECO:0000256" key="6">
    <source>
        <dbReference type="ARBA" id="ARBA00022946"/>
    </source>
</evidence>
<dbReference type="GO" id="GO:0005743">
    <property type="term" value="C:mitochondrial inner membrane"/>
    <property type="evidence" value="ECO:0007669"/>
    <property type="project" value="UniProtKB-SubCell"/>
</dbReference>
<evidence type="ECO:0000256" key="4">
    <source>
        <dbReference type="ARBA" id="ARBA00022692"/>
    </source>
</evidence>
<dbReference type="EMBL" id="JAWIZZ010000047">
    <property type="protein sequence ID" value="KAK5779239.1"/>
    <property type="molecule type" value="Genomic_DNA"/>
</dbReference>
<dbReference type="SUPFAM" id="SSF81406">
    <property type="entry name" value="Mitochondrial cytochrome c oxidase subunit IV"/>
    <property type="match status" value="1"/>
</dbReference>
<evidence type="ECO:0000256" key="9">
    <source>
        <dbReference type="ARBA" id="ARBA00023128"/>
    </source>
</evidence>
<accession>A0AAN7W1C8</accession>
<keyword evidence="7 11" id="KW-1133">Transmembrane helix</keyword>
<dbReference type="InterPro" id="IPR004203">
    <property type="entry name" value="Cyt_c_oxidase_su4_fam"/>
</dbReference>
<dbReference type="AlphaFoldDB" id="A0AAN7W1C8"/>
<dbReference type="FunFam" id="1.10.442.10:FF:000002">
    <property type="entry name" value="Cytochrome c oxidase subunit V"/>
    <property type="match status" value="1"/>
</dbReference>
<evidence type="ECO:0000313" key="13">
    <source>
        <dbReference type="Proteomes" id="UP001306508"/>
    </source>
</evidence>
<dbReference type="InterPro" id="IPR036639">
    <property type="entry name" value="Cyt_c_oxidase_su4_sf"/>
</dbReference>
<keyword evidence="13" id="KW-1185">Reference proteome</keyword>
<evidence type="ECO:0000256" key="5">
    <source>
        <dbReference type="ARBA" id="ARBA00022792"/>
    </source>
</evidence>
<comment type="caution">
    <text evidence="12">The sequence shown here is derived from an EMBL/GenBank/DDBJ whole genome shotgun (WGS) entry which is preliminary data.</text>
</comment>
<gene>
    <name evidence="12" type="ORF">RI543_003127</name>
</gene>
<evidence type="ECO:0000256" key="2">
    <source>
        <dbReference type="ARBA" id="ARBA00004673"/>
    </source>
</evidence>
<evidence type="ECO:0000313" key="12">
    <source>
        <dbReference type="EMBL" id="KAK5779239.1"/>
    </source>
</evidence>
<comment type="similarity">
    <text evidence="3">Belongs to the cytochrome c oxidase IV family.</text>
</comment>